<dbReference type="GO" id="GO:0004813">
    <property type="term" value="F:alanine-tRNA ligase activity"/>
    <property type="evidence" value="ECO:0007669"/>
    <property type="project" value="InterPro"/>
</dbReference>
<comment type="subcellular location">
    <subcellularLocation>
        <location evidence="2">Cytoplasm</location>
    </subcellularLocation>
</comment>
<dbReference type="AlphaFoldDB" id="A0A369THM6"/>
<evidence type="ECO:0000259" key="7">
    <source>
        <dbReference type="PROSITE" id="PS50860"/>
    </source>
</evidence>
<dbReference type="PANTHER" id="PTHR43462">
    <property type="entry name" value="ALANYL-TRNA EDITING PROTEIN"/>
    <property type="match status" value="1"/>
</dbReference>
<dbReference type="SUPFAM" id="SSF55186">
    <property type="entry name" value="ThrRS/AlaRS common domain"/>
    <property type="match status" value="1"/>
</dbReference>
<dbReference type="GO" id="GO:0005737">
    <property type="term" value="C:cytoplasm"/>
    <property type="evidence" value="ECO:0007669"/>
    <property type="project" value="UniProtKB-SubCell"/>
</dbReference>
<gene>
    <name evidence="8" type="ORF">DRB17_01670</name>
</gene>
<dbReference type="SMART" id="SM00863">
    <property type="entry name" value="tRNA_SAD"/>
    <property type="match status" value="1"/>
</dbReference>
<dbReference type="Proteomes" id="UP000253941">
    <property type="component" value="Unassembled WGS sequence"/>
</dbReference>
<dbReference type="GO" id="GO:0002161">
    <property type="term" value="F:aminoacyl-tRNA deacylase activity"/>
    <property type="evidence" value="ECO:0007669"/>
    <property type="project" value="UniProtKB-ARBA"/>
</dbReference>
<protein>
    <recommendedName>
        <fullName evidence="3">Alanine--tRNA ligase</fullName>
    </recommendedName>
    <alternativeName>
        <fullName evidence="6">Alanyl-tRNA synthetase</fullName>
    </alternativeName>
</protein>
<dbReference type="RefSeq" id="WP_114580408.1">
    <property type="nucleotide sequence ID" value="NZ_QPMH01000001.1"/>
</dbReference>
<dbReference type="Pfam" id="PF01411">
    <property type="entry name" value="tRNA-synt_2c"/>
    <property type="match status" value="1"/>
</dbReference>
<sequence length="234" mass="25861">MELVFRDDPYAESCEAEVVDASPDGIRLTRTVFYPMGGGQPGDTGRLIWDGGSVEIGDARKGDSHDEVLHIPAEGVDLPAPGTRVTARIDWERRHRLMRMHTTMHLLCSLLEGDVTGGQVGESKSRLDFNVAGDQIDKEVLTQRLNELVRQDRAVRSRWVDDAELDTNPGLVRTMSVKPPRGSGKVRLIEIDGVDLQPCGGTHVRSTGEIGPVRIGKVENKGRQNRRINIHLSE</sequence>
<reference evidence="8 9" key="1">
    <citation type="submission" date="2018-07" db="EMBL/GenBank/DDBJ databases">
        <title>Venubactetium sediminum gen. nov., sp. nov., isolated from a marine solar saltern.</title>
        <authorList>
            <person name="Wang S."/>
        </authorList>
    </citation>
    <scope>NUCLEOTIDE SEQUENCE [LARGE SCALE GENOMIC DNA]</scope>
    <source>
        <strain evidence="8 9">WD2A32</strain>
    </source>
</reference>
<keyword evidence="4" id="KW-0479">Metal-binding</keyword>
<dbReference type="Gene3D" id="3.30.980.10">
    <property type="entry name" value="Threonyl-trna Synthetase, Chain A, domain 2"/>
    <property type="match status" value="1"/>
</dbReference>
<keyword evidence="5" id="KW-0862">Zinc</keyword>
<dbReference type="InterPro" id="IPR018164">
    <property type="entry name" value="Ala-tRNA-synth_IIc_N"/>
</dbReference>
<dbReference type="InterPro" id="IPR012947">
    <property type="entry name" value="tRNA_SAD"/>
</dbReference>
<accession>A0A369THM6</accession>
<evidence type="ECO:0000256" key="6">
    <source>
        <dbReference type="ARBA" id="ARBA00032577"/>
    </source>
</evidence>
<dbReference type="InterPro" id="IPR018165">
    <property type="entry name" value="Ala-tRNA-synth_IIc_core"/>
</dbReference>
<evidence type="ECO:0000313" key="9">
    <source>
        <dbReference type="Proteomes" id="UP000253941"/>
    </source>
</evidence>
<dbReference type="InterPro" id="IPR018163">
    <property type="entry name" value="Thr/Ala-tRNA-synth_IIc_edit"/>
</dbReference>
<organism evidence="8 9">
    <name type="scientific">Ferruginivarius sediminum</name>
    <dbReference type="NCBI Taxonomy" id="2661937"/>
    <lineage>
        <taxon>Bacteria</taxon>
        <taxon>Pseudomonadati</taxon>
        <taxon>Pseudomonadota</taxon>
        <taxon>Alphaproteobacteria</taxon>
        <taxon>Rhodospirillales</taxon>
        <taxon>Rhodospirillaceae</taxon>
        <taxon>Ferruginivarius</taxon>
    </lineage>
</organism>
<dbReference type="GO" id="GO:0046872">
    <property type="term" value="F:metal ion binding"/>
    <property type="evidence" value="ECO:0007669"/>
    <property type="project" value="UniProtKB-KW"/>
</dbReference>
<dbReference type="Gene3D" id="2.40.30.130">
    <property type="match status" value="1"/>
</dbReference>
<proteinExistence type="predicted"/>
<comment type="cofactor">
    <cofactor evidence="1">
        <name>Zn(2+)</name>
        <dbReference type="ChEBI" id="CHEBI:29105"/>
    </cofactor>
</comment>
<dbReference type="Pfam" id="PF07973">
    <property type="entry name" value="tRNA_SAD"/>
    <property type="match status" value="1"/>
</dbReference>
<evidence type="ECO:0000256" key="2">
    <source>
        <dbReference type="ARBA" id="ARBA00004496"/>
    </source>
</evidence>
<dbReference type="GO" id="GO:0003676">
    <property type="term" value="F:nucleic acid binding"/>
    <property type="evidence" value="ECO:0007669"/>
    <property type="project" value="InterPro"/>
</dbReference>
<dbReference type="InterPro" id="IPR009000">
    <property type="entry name" value="Transl_B-barrel_sf"/>
</dbReference>
<dbReference type="SUPFAM" id="SSF50447">
    <property type="entry name" value="Translation proteins"/>
    <property type="match status" value="1"/>
</dbReference>
<comment type="caution">
    <text evidence="8">The sequence shown here is derived from an EMBL/GenBank/DDBJ whole genome shotgun (WGS) entry which is preliminary data.</text>
</comment>
<dbReference type="PROSITE" id="PS50860">
    <property type="entry name" value="AA_TRNA_LIGASE_II_ALA"/>
    <property type="match status" value="1"/>
</dbReference>
<evidence type="ECO:0000313" key="8">
    <source>
        <dbReference type="EMBL" id="RDD63895.1"/>
    </source>
</evidence>
<keyword evidence="9" id="KW-1185">Reference proteome</keyword>
<name>A0A369THM6_9PROT</name>
<dbReference type="InterPro" id="IPR051335">
    <property type="entry name" value="Alanyl-tRNA_Editing_Enzymes"/>
</dbReference>
<evidence type="ECO:0000256" key="3">
    <source>
        <dbReference type="ARBA" id="ARBA00017959"/>
    </source>
</evidence>
<dbReference type="PANTHER" id="PTHR43462:SF1">
    <property type="entry name" value="ALANYL-TRNA EDITING PROTEIN AARSD1"/>
    <property type="match status" value="1"/>
</dbReference>
<evidence type="ECO:0000256" key="1">
    <source>
        <dbReference type="ARBA" id="ARBA00001947"/>
    </source>
</evidence>
<dbReference type="GO" id="GO:0005524">
    <property type="term" value="F:ATP binding"/>
    <property type="evidence" value="ECO:0007669"/>
    <property type="project" value="InterPro"/>
</dbReference>
<evidence type="ECO:0000256" key="4">
    <source>
        <dbReference type="ARBA" id="ARBA00022723"/>
    </source>
</evidence>
<feature type="domain" description="Alanyl-transfer RNA synthetases family profile" evidence="7">
    <location>
        <begin position="1"/>
        <end position="234"/>
    </location>
</feature>
<evidence type="ECO:0000256" key="5">
    <source>
        <dbReference type="ARBA" id="ARBA00022833"/>
    </source>
</evidence>
<dbReference type="GO" id="GO:0006419">
    <property type="term" value="P:alanyl-tRNA aminoacylation"/>
    <property type="evidence" value="ECO:0007669"/>
    <property type="project" value="InterPro"/>
</dbReference>
<dbReference type="EMBL" id="QPMH01000001">
    <property type="protein sequence ID" value="RDD63895.1"/>
    <property type="molecule type" value="Genomic_DNA"/>
</dbReference>